<sequence length="233" mass="26709">MKLAIMQPYLFPYIGYFQLLNIVDKFIIYDDVNFINKGWINRNNILVNNKASMFTVPLKEASQNKLIKDINVVNDNKWASKLMKSIELSYKKSPYFENVYPIVVNVIDGFSGSISTMAYDSIIQVSQYLEIYTNVVESSSVYNNAYLKGQDRILDICSKEKADCYINPIGGIDLYNKNEFNDRNIQLSFIKSNNVAYSQNSIEFVASLSIIDVLMNNSIDQVKCLLSQFTLIK</sequence>
<dbReference type="InterPro" id="IPR014985">
    <property type="entry name" value="WbqC"/>
</dbReference>
<dbReference type="Proteomes" id="UP000501623">
    <property type="component" value="Chromosome"/>
</dbReference>
<dbReference type="EMBL" id="CP053538">
    <property type="protein sequence ID" value="QJX47551.1"/>
    <property type="molecule type" value="Genomic_DNA"/>
</dbReference>
<dbReference type="AlphaFoldDB" id="A0A6M6BGA1"/>
<protein>
    <submittedName>
        <fullName evidence="1">WbqC family protein</fullName>
    </submittedName>
</protein>
<dbReference type="RefSeq" id="WP_171591646.1">
    <property type="nucleotide sequence ID" value="NZ_CP053538.1"/>
</dbReference>
<organism evidence="1 2">
    <name type="scientific">Hymenobacter taeanensis</name>
    <dbReference type="NCBI Taxonomy" id="2735321"/>
    <lineage>
        <taxon>Bacteria</taxon>
        <taxon>Pseudomonadati</taxon>
        <taxon>Bacteroidota</taxon>
        <taxon>Cytophagia</taxon>
        <taxon>Cytophagales</taxon>
        <taxon>Hymenobacteraceae</taxon>
        <taxon>Hymenobacter</taxon>
    </lineage>
</organism>
<evidence type="ECO:0000313" key="2">
    <source>
        <dbReference type="Proteomes" id="UP000501623"/>
    </source>
</evidence>
<gene>
    <name evidence="1" type="ORF">HMJ29_11610</name>
</gene>
<dbReference type="Pfam" id="PF08889">
    <property type="entry name" value="WbqC"/>
    <property type="match status" value="1"/>
</dbReference>
<evidence type="ECO:0000313" key="1">
    <source>
        <dbReference type="EMBL" id="QJX47551.1"/>
    </source>
</evidence>
<keyword evidence="2" id="KW-1185">Reference proteome</keyword>
<accession>A0A6M6BGA1</accession>
<name>A0A6M6BGA1_9BACT</name>
<dbReference type="KEGG" id="hts:HMJ29_11610"/>
<reference evidence="1 2" key="1">
    <citation type="submission" date="2020-05" db="EMBL/GenBank/DDBJ databases">
        <title>Complete genome sequence of Hymenobacter sp. TS19 in Coasted Sand Dune.</title>
        <authorList>
            <person name="Lee J.-H."/>
            <person name="Jung J.-H."/>
            <person name="Jeong S."/>
            <person name="Zhao L."/>
            <person name="Kim M.-K."/>
            <person name="Seo H.-S."/>
            <person name="Lim S."/>
        </authorList>
    </citation>
    <scope>NUCLEOTIDE SEQUENCE [LARGE SCALE GENOMIC DNA]</scope>
    <source>
        <strain evidence="1 2">TS19</strain>
    </source>
</reference>
<proteinExistence type="predicted"/>